<proteinExistence type="predicted"/>
<accession>A0A0F7JTL0</accession>
<keyword evidence="2" id="KW-1185">Reference proteome</keyword>
<dbReference type="AlphaFoldDB" id="A0A0F7JTL0"/>
<gene>
    <name evidence="1" type="ORF">NX02_p1680</name>
</gene>
<name>A0A0F7JTL0_9SPHN</name>
<organism evidence="1 2">
    <name type="scientific">Sphingomonas sanxanigenens DSM 19645 = NX02</name>
    <dbReference type="NCBI Taxonomy" id="1123269"/>
    <lineage>
        <taxon>Bacteria</taxon>
        <taxon>Pseudomonadati</taxon>
        <taxon>Pseudomonadota</taxon>
        <taxon>Alphaproteobacteria</taxon>
        <taxon>Sphingomonadales</taxon>
        <taxon>Sphingomonadaceae</taxon>
        <taxon>Sphingomonas</taxon>
    </lineage>
</organism>
<dbReference type="OrthoDB" id="7390680at2"/>
<sequence length="165" mass="18329">MKLAEFVKQFDAEIVLRDAALDPENSPNRRAIANLCLGMGYDDAYYSILELRQALGWIHEGQASDGTAKLVEILSNNACDDFQRAIYYALAGRGIADILASLDWILPILEFRARTVGKLATMGVRAKPLADPYVAAEPDGPVVDKTEDIRFGESWGKDVRERRKV</sequence>
<dbReference type="RefSeq" id="WP_047100421.1">
    <property type="nucleotide sequence ID" value="NZ_CP011450.1"/>
</dbReference>
<evidence type="ECO:0000313" key="1">
    <source>
        <dbReference type="EMBL" id="AKH18977.1"/>
    </source>
</evidence>
<dbReference type="KEGG" id="ssan:NX02_p1680"/>
<protein>
    <submittedName>
        <fullName evidence="1">Uncharacterized protein</fullName>
    </submittedName>
</protein>
<evidence type="ECO:0000313" key="2">
    <source>
        <dbReference type="Proteomes" id="UP000018851"/>
    </source>
</evidence>
<dbReference type="EMBL" id="CP011450">
    <property type="protein sequence ID" value="AKH18977.1"/>
    <property type="molecule type" value="Genomic_DNA"/>
</dbReference>
<geneLocation type="plasmid" evidence="1 2">
    <name>pNXO2</name>
</geneLocation>
<dbReference type="Proteomes" id="UP000018851">
    <property type="component" value="Plasmid pNXO2"/>
</dbReference>
<keyword evidence="1" id="KW-0614">Plasmid</keyword>
<reference evidence="1 2" key="1">
    <citation type="submission" date="2015-05" db="EMBL/GenBank/DDBJ databases">
        <title>Plasmid of Sphingomonas sanxanigenens NX02.</title>
        <authorList>
            <person name="Huang H."/>
            <person name="Ma T."/>
        </authorList>
    </citation>
    <scope>NUCLEOTIDE SEQUENCE [LARGE SCALE GENOMIC DNA]</scope>
    <source>
        <strain evidence="1 2">NX02</strain>
        <plasmid evidence="2">Plasmid pNXO2</plasmid>
    </source>
</reference>